<evidence type="ECO:0000313" key="7">
    <source>
        <dbReference type="Proteomes" id="UP001596957"/>
    </source>
</evidence>
<dbReference type="Gene3D" id="2.40.160.210">
    <property type="entry name" value="Acyl-CoA thioesterase, double hotdog domain"/>
    <property type="match status" value="1"/>
</dbReference>
<comment type="similarity">
    <text evidence="1">Belongs to the C/M/P thioester hydrolase family.</text>
</comment>
<proteinExistence type="inferred from homology"/>
<dbReference type="EMBL" id="JBHTEC010000001">
    <property type="protein sequence ID" value="MFD0280560.1"/>
    <property type="molecule type" value="Genomic_DNA"/>
</dbReference>
<dbReference type="PANTHER" id="PTHR11066:SF34">
    <property type="entry name" value="ACYL-COENZYME A THIOESTERASE 8"/>
    <property type="match status" value="1"/>
</dbReference>
<feature type="domain" description="Acyl-CoA thioesterase-like C-terminal" evidence="5">
    <location>
        <begin position="166"/>
        <end position="278"/>
    </location>
</feature>
<evidence type="ECO:0000313" key="6">
    <source>
        <dbReference type="EMBL" id="MFD0280560.1"/>
    </source>
</evidence>
<dbReference type="Proteomes" id="UP001596957">
    <property type="component" value="Unassembled WGS sequence"/>
</dbReference>
<reference evidence="7" key="1">
    <citation type="journal article" date="2019" name="Int. J. Syst. Evol. Microbiol.">
        <title>The Global Catalogue of Microorganisms (GCM) 10K type strain sequencing project: providing services to taxonomists for standard genome sequencing and annotation.</title>
        <authorList>
            <consortium name="The Broad Institute Genomics Platform"/>
            <consortium name="The Broad Institute Genome Sequencing Center for Infectious Disease"/>
            <person name="Wu L."/>
            <person name="Ma J."/>
        </authorList>
    </citation>
    <scope>NUCLEOTIDE SEQUENCE [LARGE SCALE GENOMIC DNA]</scope>
    <source>
        <strain evidence="7">CGMCC 4.7198</strain>
    </source>
</reference>
<protein>
    <submittedName>
        <fullName evidence="6">Acyl-CoA thioesterase</fullName>
    </submittedName>
</protein>
<dbReference type="CDD" id="cd03444">
    <property type="entry name" value="Thioesterase_II_repeat1"/>
    <property type="match status" value="1"/>
</dbReference>
<dbReference type="InterPro" id="IPR049450">
    <property type="entry name" value="ACOT8-like_C"/>
</dbReference>
<dbReference type="PANTHER" id="PTHR11066">
    <property type="entry name" value="ACYL-COA THIOESTERASE"/>
    <property type="match status" value="1"/>
</dbReference>
<dbReference type="Pfam" id="PF13622">
    <property type="entry name" value="4HBT_3"/>
    <property type="match status" value="1"/>
</dbReference>
<dbReference type="CDD" id="cd03445">
    <property type="entry name" value="Thioesterase_II_repeat2"/>
    <property type="match status" value="1"/>
</dbReference>
<sequence length="286" mass="30811">MTDLWSDLLGCLDLRAEPGDAAKSGGAVKPGGAAEPGDVFEGRNQQLSYHRVFGGQLLAQFVRAASLTCPGKTVKSLHAAFPRAGRTEEPVRYEVERHHEGGTFATLTVVARQRQGVVATASVSLHAHEDGLERQTTASVPSVPGAEHRVTLDLLPWETLAVAELDSPKSEPPEYDLWMRTPTVSAELAPALTAYATDLSLIGTALRPLEGVSQRDAGTAFSSAVTSHSLWFHRPFRTDDWLLLHQHSPLLAHGRCFGRGDVFTEDGSLVASYAQEALLRFRPAGG</sequence>
<gene>
    <name evidence="6" type="ORF">ACFQZP_02525</name>
</gene>
<evidence type="ECO:0000256" key="3">
    <source>
        <dbReference type="SAM" id="MobiDB-lite"/>
    </source>
</evidence>
<evidence type="ECO:0000259" key="5">
    <source>
        <dbReference type="Pfam" id="PF20789"/>
    </source>
</evidence>
<dbReference type="InterPro" id="IPR049449">
    <property type="entry name" value="TesB_ACOT8-like_N"/>
</dbReference>
<name>A0ABW2VBL1_9ACTN</name>
<keyword evidence="7" id="KW-1185">Reference proteome</keyword>
<comment type="caution">
    <text evidence="6">The sequence shown here is derived from an EMBL/GenBank/DDBJ whole genome shotgun (WGS) entry which is preliminary data.</text>
</comment>
<dbReference type="InterPro" id="IPR042171">
    <property type="entry name" value="Acyl-CoA_hotdog"/>
</dbReference>
<dbReference type="SUPFAM" id="SSF54637">
    <property type="entry name" value="Thioesterase/thiol ester dehydrase-isomerase"/>
    <property type="match status" value="2"/>
</dbReference>
<evidence type="ECO:0000256" key="1">
    <source>
        <dbReference type="ARBA" id="ARBA00006538"/>
    </source>
</evidence>
<dbReference type="InterPro" id="IPR029069">
    <property type="entry name" value="HotDog_dom_sf"/>
</dbReference>
<feature type="domain" description="Acyl-CoA thioesterase-like N-terminal HotDog" evidence="4">
    <location>
        <begin position="51"/>
        <end position="125"/>
    </location>
</feature>
<evidence type="ECO:0000259" key="4">
    <source>
        <dbReference type="Pfam" id="PF13622"/>
    </source>
</evidence>
<evidence type="ECO:0000256" key="2">
    <source>
        <dbReference type="ARBA" id="ARBA00022801"/>
    </source>
</evidence>
<keyword evidence="2" id="KW-0378">Hydrolase</keyword>
<dbReference type="InterPro" id="IPR003703">
    <property type="entry name" value="Acyl_CoA_thio"/>
</dbReference>
<dbReference type="RefSeq" id="WP_381252565.1">
    <property type="nucleotide sequence ID" value="NZ_JBHTBI010000008.1"/>
</dbReference>
<organism evidence="6 7">
    <name type="scientific">Streptomyces lutosisoli</name>
    <dbReference type="NCBI Taxonomy" id="2665721"/>
    <lineage>
        <taxon>Bacteria</taxon>
        <taxon>Bacillati</taxon>
        <taxon>Actinomycetota</taxon>
        <taxon>Actinomycetes</taxon>
        <taxon>Kitasatosporales</taxon>
        <taxon>Streptomycetaceae</taxon>
        <taxon>Streptomyces</taxon>
    </lineage>
</organism>
<dbReference type="Pfam" id="PF20789">
    <property type="entry name" value="4HBT_3C"/>
    <property type="match status" value="1"/>
</dbReference>
<feature type="region of interest" description="Disordered" evidence="3">
    <location>
        <begin position="20"/>
        <end position="39"/>
    </location>
</feature>
<accession>A0ABW2VBL1</accession>